<dbReference type="PATRIC" id="fig|237368.3.peg.3106"/>
<name>A0A0B0EH85_9BACT</name>
<dbReference type="AlphaFoldDB" id="A0A0B0EH85"/>
<dbReference type="eggNOG" id="COG2442">
    <property type="taxonomic scope" value="Bacteria"/>
</dbReference>
<dbReference type="Proteomes" id="UP000030652">
    <property type="component" value="Unassembled WGS sequence"/>
</dbReference>
<dbReference type="EMBL" id="JRYO01000202">
    <property type="protein sequence ID" value="KHE91391.1"/>
    <property type="molecule type" value="Genomic_DNA"/>
</dbReference>
<evidence type="ECO:0000313" key="3">
    <source>
        <dbReference type="Proteomes" id="UP000030652"/>
    </source>
</evidence>
<evidence type="ECO:0000313" key="2">
    <source>
        <dbReference type="EMBL" id="KHE91391.1"/>
    </source>
</evidence>
<evidence type="ECO:0000256" key="1">
    <source>
        <dbReference type="SAM" id="MobiDB-lite"/>
    </source>
</evidence>
<reference evidence="2 3" key="1">
    <citation type="submission" date="2014-10" db="EMBL/GenBank/DDBJ databases">
        <title>Draft genome of anammox bacterium scalindua brodae, obtained using differential coverage binning of sequence data from two enrichment reactors.</title>
        <authorList>
            <person name="Speth D.R."/>
            <person name="Russ L."/>
            <person name="Kartal B."/>
            <person name="Op den Camp H.J."/>
            <person name="Dutilh B.E."/>
            <person name="Jetten M.S."/>
        </authorList>
    </citation>
    <scope>NUCLEOTIDE SEQUENCE [LARGE SCALE GENOMIC DNA]</scope>
    <source>
        <strain evidence="2">RU1</strain>
    </source>
</reference>
<comment type="caution">
    <text evidence="2">The sequence shown here is derived from an EMBL/GenBank/DDBJ whole genome shotgun (WGS) entry which is preliminary data.</text>
</comment>
<feature type="region of interest" description="Disordered" evidence="1">
    <location>
        <begin position="88"/>
        <end position="118"/>
    </location>
</feature>
<accession>A0A0B0EH85</accession>
<sequence>MKHLEKDADAISLEEAVAGIIKLRELHMKMDNVVLEAYGWQDVALNHDFYEVDYLPENDRIRYTISPEARKEILKRLLELNHTIHEQEEKDGLLEKTKKGSKTKRENDFPEQKQLFES</sequence>
<gene>
    <name evidence="2" type="ORF">SCABRO_02866</name>
</gene>
<protein>
    <submittedName>
        <fullName evidence="2">Uncharacterized protein</fullName>
    </submittedName>
</protein>
<organism evidence="2 3">
    <name type="scientific">Candidatus Scalindua brodae</name>
    <dbReference type="NCBI Taxonomy" id="237368"/>
    <lineage>
        <taxon>Bacteria</taxon>
        <taxon>Pseudomonadati</taxon>
        <taxon>Planctomycetota</taxon>
        <taxon>Candidatus Brocadiia</taxon>
        <taxon>Candidatus Brocadiales</taxon>
        <taxon>Candidatus Scalinduaceae</taxon>
        <taxon>Candidatus Scalindua</taxon>
    </lineage>
</organism>
<proteinExistence type="predicted"/>